<evidence type="ECO:0000256" key="1">
    <source>
        <dbReference type="ARBA" id="ARBA00004370"/>
    </source>
</evidence>
<dbReference type="InterPro" id="IPR002413">
    <property type="entry name" value="V5_allergen-like"/>
</dbReference>
<protein>
    <submittedName>
        <fullName evidence="7">Glioma pathogenesis-related protein 1</fullName>
    </submittedName>
</protein>
<dbReference type="AlphaFoldDB" id="A0A151PFL4"/>
<dbReference type="EMBL" id="AKHW03000416">
    <property type="protein sequence ID" value="KYO47789.1"/>
    <property type="molecule type" value="Genomic_DNA"/>
</dbReference>
<dbReference type="PROSITE" id="PS01009">
    <property type="entry name" value="CRISP_1"/>
    <property type="match status" value="2"/>
</dbReference>
<dbReference type="PROSITE" id="PS01010">
    <property type="entry name" value="CRISP_2"/>
    <property type="match status" value="2"/>
</dbReference>
<dbReference type="InterPro" id="IPR034121">
    <property type="entry name" value="SCP_GLIPR-1-like"/>
</dbReference>
<comment type="caution">
    <text evidence="7">The sequence shown here is derived from an EMBL/GenBank/DDBJ whole genome shotgun (WGS) entry which is preliminary data.</text>
</comment>
<dbReference type="SUPFAM" id="SSF55797">
    <property type="entry name" value="PR-1-like"/>
    <property type="match status" value="2"/>
</dbReference>
<dbReference type="eggNOG" id="KOG3017">
    <property type="taxonomic scope" value="Eukaryota"/>
</dbReference>
<keyword evidence="4" id="KW-0472">Membrane</keyword>
<feature type="domain" description="SCP" evidence="6">
    <location>
        <begin position="34"/>
        <end position="181"/>
    </location>
</feature>
<dbReference type="Proteomes" id="UP000050525">
    <property type="component" value="Unassembled WGS sequence"/>
</dbReference>
<dbReference type="InterPro" id="IPR014044">
    <property type="entry name" value="CAP_dom"/>
</dbReference>
<keyword evidence="3 5" id="KW-0732">Signal</keyword>
<dbReference type="PANTHER" id="PTHR10334">
    <property type="entry name" value="CYSTEINE-RICH SECRETORY PROTEIN-RELATED"/>
    <property type="match status" value="1"/>
</dbReference>
<feature type="signal peptide" evidence="5">
    <location>
        <begin position="1"/>
        <end position="19"/>
    </location>
</feature>
<dbReference type="InterPro" id="IPR001283">
    <property type="entry name" value="CRISP-related"/>
</dbReference>
<gene>
    <name evidence="7" type="primary">GLIPR1</name>
    <name evidence="7" type="ORF">Y1Q_0019850</name>
</gene>
<dbReference type="CDD" id="cd05385">
    <property type="entry name" value="CAP_GLIPR1-like"/>
    <property type="match status" value="1"/>
</dbReference>
<evidence type="ECO:0000256" key="2">
    <source>
        <dbReference type="ARBA" id="ARBA00009923"/>
    </source>
</evidence>
<dbReference type="PRINTS" id="PR00838">
    <property type="entry name" value="V5ALLERGEN"/>
</dbReference>
<proteinExistence type="inferred from homology"/>
<accession>A0A151PFL4</accession>
<dbReference type="PRINTS" id="PR00837">
    <property type="entry name" value="V5TPXLIKE"/>
</dbReference>
<evidence type="ECO:0000259" key="6">
    <source>
        <dbReference type="SMART" id="SM00198"/>
    </source>
</evidence>
<dbReference type="InterPro" id="IPR035940">
    <property type="entry name" value="CAP_sf"/>
</dbReference>
<evidence type="ECO:0000313" key="7">
    <source>
        <dbReference type="EMBL" id="KYO47789.1"/>
    </source>
</evidence>
<feature type="domain" description="SCP" evidence="6">
    <location>
        <begin position="305"/>
        <end position="455"/>
    </location>
</feature>
<dbReference type="FunFam" id="3.40.33.10:FF:000008">
    <property type="entry name" value="GLI pathogenesis-related 1 (Glioma)"/>
    <property type="match status" value="1"/>
</dbReference>
<dbReference type="GO" id="GO:0016020">
    <property type="term" value="C:membrane"/>
    <property type="evidence" value="ECO:0007669"/>
    <property type="project" value="UniProtKB-SubCell"/>
</dbReference>
<comment type="subcellular location">
    <subcellularLocation>
        <location evidence="1">Membrane</location>
    </subcellularLocation>
</comment>
<dbReference type="STRING" id="8496.A0A151PFL4"/>
<evidence type="ECO:0000256" key="3">
    <source>
        <dbReference type="ARBA" id="ARBA00022729"/>
    </source>
</evidence>
<comment type="similarity">
    <text evidence="2">Belongs to the CRISP family.</text>
</comment>
<feature type="chain" id="PRO_5007586990" evidence="5">
    <location>
        <begin position="20"/>
        <end position="520"/>
    </location>
</feature>
<name>A0A151PFL4_ALLMI</name>
<reference evidence="7 8" key="1">
    <citation type="journal article" date="2012" name="Genome Biol.">
        <title>Sequencing three crocodilian genomes to illuminate the evolution of archosaurs and amniotes.</title>
        <authorList>
            <person name="St John J.A."/>
            <person name="Braun E.L."/>
            <person name="Isberg S.R."/>
            <person name="Miles L.G."/>
            <person name="Chong A.Y."/>
            <person name="Gongora J."/>
            <person name="Dalzell P."/>
            <person name="Moran C."/>
            <person name="Bed'hom B."/>
            <person name="Abzhanov A."/>
            <person name="Burgess S.C."/>
            <person name="Cooksey A.M."/>
            <person name="Castoe T.A."/>
            <person name="Crawford N.G."/>
            <person name="Densmore L.D."/>
            <person name="Drew J.C."/>
            <person name="Edwards S.V."/>
            <person name="Faircloth B.C."/>
            <person name="Fujita M.K."/>
            <person name="Greenwold M.J."/>
            <person name="Hoffmann F.G."/>
            <person name="Howard J.M."/>
            <person name="Iguchi T."/>
            <person name="Janes D.E."/>
            <person name="Khan S.Y."/>
            <person name="Kohno S."/>
            <person name="de Koning A.J."/>
            <person name="Lance S.L."/>
            <person name="McCarthy F.M."/>
            <person name="McCormack J.E."/>
            <person name="Merchant M.E."/>
            <person name="Peterson D.G."/>
            <person name="Pollock D.D."/>
            <person name="Pourmand N."/>
            <person name="Raney B.J."/>
            <person name="Roessler K.A."/>
            <person name="Sanford J.R."/>
            <person name="Sawyer R.H."/>
            <person name="Schmidt C.J."/>
            <person name="Triplett E.W."/>
            <person name="Tuberville T.D."/>
            <person name="Venegas-Anaya M."/>
            <person name="Howard J.T."/>
            <person name="Jarvis E.D."/>
            <person name="Guillette L.J.Jr."/>
            <person name="Glenn T.C."/>
            <person name="Green R.E."/>
            <person name="Ray D.A."/>
        </authorList>
    </citation>
    <scope>NUCLEOTIDE SEQUENCE [LARGE SCALE GENOMIC DNA]</scope>
    <source>
        <strain evidence="7">KSC_2009_1</strain>
    </source>
</reference>
<sequence>MRLWLAAVLGPWALLGVWSAPQVKPNLPSITNPTFIEQCEYYHNHFRRLVVPPAANMHYMTWDAALARNAKAWSRKCLFKHNPSLHAKDIHPYFTPLGENIFTGNHRAFSVKEAVQLWHDEYKDYTYETRKCTAKCGHYTQVVWDNSYKVGCAVSFCPEVAGIKNAGHFICNYAPSGNYPRKPYQKGAPCSQCPRGDTCVNKLCKNATRDQIIEYFNWRPPWVKGSSRANHKNASDDRAEQLPARELYRRQEAPSPAEAYLFQTPGRDQRHIMIMKIILFLAVLSLLDLPFCSNKQDFPDIDNPQFIEDCVRSHNHFRSRVNPTASNMRRMSWDSALAKTARAWAKKCHFDHNIYLKVPGKVHPTFTPVGENIWTGSGLFSVNAALTDWYDEVNMYDFESRACTRVCGHYTQVVWAKSYKVGCAVQFCRRVTNFPGISNAAHFVCNYGPAGNYPTKPYTAGATCSQCNGEKCAGNLCENSEREQLINYDNCGPESGRWGRAQTGLSGTSLVWSRPADSDC</sequence>
<dbReference type="Pfam" id="PF00188">
    <property type="entry name" value="CAP"/>
    <property type="match status" value="2"/>
</dbReference>
<evidence type="ECO:0000256" key="4">
    <source>
        <dbReference type="ARBA" id="ARBA00023136"/>
    </source>
</evidence>
<evidence type="ECO:0000256" key="5">
    <source>
        <dbReference type="SAM" id="SignalP"/>
    </source>
</evidence>
<dbReference type="Gene3D" id="3.40.33.10">
    <property type="entry name" value="CAP"/>
    <property type="match status" value="2"/>
</dbReference>
<keyword evidence="8" id="KW-1185">Reference proteome</keyword>
<organism evidence="7 8">
    <name type="scientific">Alligator mississippiensis</name>
    <name type="common">American alligator</name>
    <dbReference type="NCBI Taxonomy" id="8496"/>
    <lineage>
        <taxon>Eukaryota</taxon>
        <taxon>Metazoa</taxon>
        <taxon>Chordata</taxon>
        <taxon>Craniata</taxon>
        <taxon>Vertebrata</taxon>
        <taxon>Euteleostomi</taxon>
        <taxon>Archelosauria</taxon>
        <taxon>Archosauria</taxon>
        <taxon>Crocodylia</taxon>
        <taxon>Alligatoridae</taxon>
        <taxon>Alligatorinae</taxon>
        <taxon>Alligator</taxon>
    </lineage>
</organism>
<dbReference type="GO" id="GO:0005576">
    <property type="term" value="C:extracellular region"/>
    <property type="evidence" value="ECO:0007669"/>
    <property type="project" value="InterPro"/>
</dbReference>
<dbReference type="InterPro" id="IPR018244">
    <property type="entry name" value="Allrgn_V5/Tpx1_CS"/>
</dbReference>
<evidence type="ECO:0000313" key="8">
    <source>
        <dbReference type="Proteomes" id="UP000050525"/>
    </source>
</evidence>
<dbReference type="SMART" id="SM00198">
    <property type="entry name" value="SCP"/>
    <property type="match status" value="2"/>
</dbReference>